<dbReference type="PANTHER" id="PTHR31214">
    <property type="entry name" value="PROTEIN FAM221A-RELATED"/>
    <property type="match status" value="1"/>
</dbReference>
<protein>
    <recommendedName>
        <fullName evidence="5">Protein FAM221B</fullName>
    </recommendedName>
</protein>
<name>A0ABQ9EJZ8_TEGGR</name>
<evidence type="ECO:0000256" key="2">
    <source>
        <dbReference type="SAM" id="MobiDB-lite"/>
    </source>
</evidence>
<evidence type="ECO:0008006" key="5">
    <source>
        <dbReference type="Google" id="ProtNLM"/>
    </source>
</evidence>
<evidence type="ECO:0000313" key="4">
    <source>
        <dbReference type="Proteomes" id="UP001217089"/>
    </source>
</evidence>
<keyword evidence="4" id="KW-1185">Reference proteome</keyword>
<feature type="region of interest" description="Disordered" evidence="2">
    <location>
        <begin position="1"/>
        <end position="56"/>
    </location>
</feature>
<sequence length="335" mass="36892">MSSKKPPGAKGSGKTTGSNVNIEFEAPKGAKTPGAGSKAGAPVKSKAVVPKGKQSMVPMGNKSIAMKQEGGMLIPEGYSVRKIEPAKNYDVMSFARAMNPDFAPRLKKLFDPETEAAVEAQKTGIYIGWRCPEFKHDCQRVNKISKCFCGHLLGEHAKYTGKSIRVPCVQGGCKCKGFAWIPSRPEDVGEFWHQRRRDFDPSKWRAKCRCKHTHEEHDPAGMRRCKISGCSCGHFDSNFLCAACDQHWERHETFFETEDIRVENGLPVGEMYLPFAEMPDLRNIALTGREDDDSQYLALTQGEGSIPRTQGPVGNNAPVNFGAGSSKSGFKPVYD</sequence>
<dbReference type="Proteomes" id="UP001217089">
    <property type="component" value="Unassembled WGS sequence"/>
</dbReference>
<reference evidence="3 4" key="1">
    <citation type="submission" date="2022-12" db="EMBL/GenBank/DDBJ databases">
        <title>Chromosome-level genome of Tegillarca granosa.</title>
        <authorList>
            <person name="Kim J."/>
        </authorList>
    </citation>
    <scope>NUCLEOTIDE SEQUENCE [LARGE SCALE GENOMIC DNA]</scope>
    <source>
        <strain evidence="3">Teg-2019</strain>
        <tissue evidence="3">Adductor muscle</tissue>
    </source>
</reference>
<evidence type="ECO:0000256" key="1">
    <source>
        <dbReference type="ARBA" id="ARBA00011026"/>
    </source>
</evidence>
<dbReference type="EMBL" id="JARBDR010000903">
    <property type="protein sequence ID" value="KAJ8304262.1"/>
    <property type="molecule type" value="Genomic_DNA"/>
</dbReference>
<feature type="compositionally biased region" description="Low complexity" evidence="2">
    <location>
        <begin position="1"/>
        <end position="18"/>
    </location>
</feature>
<comment type="caution">
    <text evidence="3">The sequence shown here is derived from an EMBL/GenBank/DDBJ whole genome shotgun (WGS) entry which is preliminary data.</text>
</comment>
<dbReference type="PANTHER" id="PTHR31214:SF3">
    <property type="entry name" value="PROTEIN FAM221B"/>
    <property type="match status" value="1"/>
</dbReference>
<dbReference type="Pfam" id="PF14753">
    <property type="entry name" value="FAM221"/>
    <property type="match status" value="1"/>
</dbReference>
<feature type="region of interest" description="Disordered" evidence="2">
    <location>
        <begin position="304"/>
        <end position="335"/>
    </location>
</feature>
<organism evidence="3 4">
    <name type="scientific">Tegillarca granosa</name>
    <name type="common">Malaysian cockle</name>
    <name type="synonym">Anadara granosa</name>
    <dbReference type="NCBI Taxonomy" id="220873"/>
    <lineage>
        <taxon>Eukaryota</taxon>
        <taxon>Metazoa</taxon>
        <taxon>Spiralia</taxon>
        <taxon>Lophotrochozoa</taxon>
        <taxon>Mollusca</taxon>
        <taxon>Bivalvia</taxon>
        <taxon>Autobranchia</taxon>
        <taxon>Pteriomorphia</taxon>
        <taxon>Arcoida</taxon>
        <taxon>Arcoidea</taxon>
        <taxon>Arcidae</taxon>
        <taxon>Tegillarca</taxon>
    </lineage>
</organism>
<comment type="similarity">
    <text evidence="1">Belongs to the FAM221 family.</text>
</comment>
<gene>
    <name evidence="3" type="ORF">KUTeg_017845</name>
</gene>
<accession>A0ABQ9EJZ8</accession>
<evidence type="ECO:0000313" key="3">
    <source>
        <dbReference type="EMBL" id="KAJ8304262.1"/>
    </source>
</evidence>
<dbReference type="InterPro" id="IPR026755">
    <property type="entry name" value="Fam221a/b"/>
</dbReference>
<proteinExistence type="inferred from homology"/>